<dbReference type="Proteomes" id="UP000798808">
    <property type="component" value="Unassembled WGS sequence"/>
</dbReference>
<dbReference type="Gene3D" id="1.20.1270.360">
    <property type="match status" value="1"/>
</dbReference>
<dbReference type="EMBL" id="SMLW01000424">
    <property type="protein sequence ID" value="MTI24515.1"/>
    <property type="molecule type" value="Genomic_DNA"/>
</dbReference>
<gene>
    <name evidence="1" type="ORF">E1163_06100</name>
</gene>
<evidence type="ECO:0000313" key="1">
    <source>
        <dbReference type="EMBL" id="MTI24515.1"/>
    </source>
</evidence>
<dbReference type="CDD" id="cd08026">
    <property type="entry name" value="DUF326"/>
    <property type="match status" value="1"/>
</dbReference>
<accession>A0ABW9RMX1</accession>
<dbReference type="InterPro" id="IPR005560">
    <property type="entry name" value="Csp_YhjQ"/>
</dbReference>
<dbReference type="RefSeq" id="WP_155170558.1">
    <property type="nucleotide sequence ID" value="NZ_BAAAFL010000049.1"/>
</dbReference>
<proteinExistence type="predicted"/>
<dbReference type="InterPro" id="IPR044543">
    <property type="entry name" value="YHJQ-like"/>
</dbReference>
<keyword evidence="2" id="KW-1185">Reference proteome</keyword>
<dbReference type="Pfam" id="PF03860">
    <property type="entry name" value="Csp"/>
    <property type="match status" value="1"/>
</dbReference>
<evidence type="ECO:0000313" key="2">
    <source>
        <dbReference type="Proteomes" id="UP000798808"/>
    </source>
</evidence>
<protein>
    <submittedName>
        <fullName evidence="1">Four-helix bundle copper-binding protein</fullName>
    </submittedName>
</protein>
<dbReference type="PANTHER" id="PTHR37310:SF1">
    <property type="entry name" value="CYTOPLASMIC PROTEIN"/>
    <property type="match status" value="1"/>
</dbReference>
<organism evidence="1 2">
    <name type="scientific">Fulvivirga kasyanovii</name>
    <dbReference type="NCBI Taxonomy" id="396812"/>
    <lineage>
        <taxon>Bacteria</taxon>
        <taxon>Pseudomonadati</taxon>
        <taxon>Bacteroidota</taxon>
        <taxon>Cytophagia</taxon>
        <taxon>Cytophagales</taxon>
        <taxon>Fulvivirgaceae</taxon>
        <taxon>Fulvivirga</taxon>
    </lineage>
</organism>
<dbReference type="PANTHER" id="PTHR37310">
    <property type="entry name" value="CYTOPLASMIC PROTEIN-RELATED"/>
    <property type="match status" value="1"/>
</dbReference>
<name>A0ABW9RMX1_9BACT</name>
<reference evidence="1 2" key="1">
    <citation type="submission" date="2019-02" db="EMBL/GenBank/DDBJ databases">
        <authorList>
            <person name="Goldberg S.R."/>
            <person name="Haltli B.A."/>
            <person name="Correa H."/>
            <person name="Russell K.G."/>
        </authorList>
    </citation>
    <scope>NUCLEOTIDE SEQUENCE [LARGE SCALE GENOMIC DNA]</scope>
    <source>
        <strain evidence="1 2">JCM 16186</strain>
    </source>
</reference>
<sequence>MNNIENEFIEKLAKCAAACESCMDACLDESDVKKMVQCIRTDRDCARICHVTASFVASNSAHAEHLVKECQEICRQCAEECEKHDMEHCQACARACRECEEACKNYLGVAV</sequence>
<comment type="caution">
    <text evidence="1">The sequence shown here is derived from an EMBL/GenBank/DDBJ whole genome shotgun (WGS) entry which is preliminary data.</text>
</comment>